<keyword evidence="4 5" id="KW-0472">Membrane</keyword>
<organism evidence="7 8">
    <name type="scientific">Pseudonocardia abyssalis</name>
    <dbReference type="NCBI Taxonomy" id="2792008"/>
    <lineage>
        <taxon>Bacteria</taxon>
        <taxon>Bacillati</taxon>
        <taxon>Actinomycetota</taxon>
        <taxon>Actinomycetes</taxon>
        <taxon>Pseudonocardiales</taxon>
        <taxon>Pseudonocardiaceae</taxon>
        <taxon>Pseudonocardia</taxon>
    </lineage>
</organism>
<evidence type="ECO:0000256" key="5">
    <source>
        <dbReference type="SAM" id="Phobius"/>
    </source>
</evidence>
<keyword evidence="2 5" id="KW-0812">Transmembrane</keyword>
<gene>
    <name evidence="7" type="ORF">I4I81_10175</name>
</gene>
<evidence type="ECO:0000256" key="1">
    <source>
        <dbReference type="ARBA" id="ARBA00004127"/>
    </source>
</evidence>
<name>A0ABS6UQY3_9PSEU</name>
<dbReference type="InterPro" id="IPR003807">
    <property type="entry name" value="DUF202"/>
</dbReference>
<comment type="caution">
    <text evidence="7">The sequence shown here is derived from an EMBL/GenBank/DDBJ whole genome shotgun (WGS) entry which is preliminary data.</text>
</comment>
<evidence type="ECO:0000256" key="4">
    <source>
        <dbReference type="ARBA" id="ARBA00023136"/>
    </source>
</evidence>
<keyword evidence="3 5" id="KW-1133">Transmembrane helix</keyword>
<evidence type="ECO:0000256" key="2">
    <source>
        <dbReference type="ARBA" id="ARBA00022692"/>
    </source>
</evidence>
<protein>
    <submittedName>
        <fullName evidence="7">DUF202 domain-containing protein</fullName>
    </submittedName>
</protein>
<feature type="domain" description="DUF202" evidence="6">
    <location>
        <begin position="5"/>
        <end position="65"/>
    </location>
</feature>
<dbReference type="RefSeq" id="WP_218601926.1">
    <property type="nucleotide sequence ID" value="NZ_JADQDJ010000040.1"/>
</dbReference>
<accession>A0ABS6UQY3</accession>
<sequence>MSAPPGLATERTALAWERTALAMLTGGALLAVRHLDDPGSGALVLAALGLVLALLLAALGRGRTRLLLADPTASPRRAVVVGGTAVVVFGLAVVVAVLTGALG</sequence>
<proteinExistence type="predicted"/>
<dbReference type="Proteomes" id="UP000694287">
    <property type="component" value="Unassembled WGS sequence"/>
</dbReference>
<evidence type="ECO:0000313" key="8">
    <source>
        <dbReference type="Proteomes" id="UP000694287"/>
    </source>
</evidence>
<dbReference type="EMBL" id="JADQDK010000001">
    <property type="protein sequence ID" value="MBW0134625.1"/>
    <property type="molecule type" value="Genomic_DNA"/>
</dbReference>
<keyword evidence="8" id="KW-1185">Reference proteome</keyword>
<dbReference type="Pfam" id="PF02656">
    <property type="entry name" value="DUF202"/>
    <property type="match status" value="1"/>
</dbReference>
<reference evidence="7 8" key="1">
    <citation type="submission" date="2020-11" db="EMBL/GenBank/DDBJ databases">
        <title>Pseudonocardia abyssalis sp. nov. and Pseudonocardia oceani sp. nov., description and phylogenomic analysis of two novel actinomycetes isolated from the deep Southern Ocean.</title>
        <authorList>
            <person name="Parra J."/>
        </authorList>
    </citation>
    <scope>NUCLEOTIDE SEQUENCE [LARGE SCALE GENOMIC DNA]</scope>
    <source>
        <strain evidence="7 8">KRD-168</strain>
    </source>
</reference>
<feature type="transmembrane region" description="Helical" evidence="5">
    <location>
        <begin position="79"/>
        <end position="102"/>
    </location>
</feature>
<feature type="transmembrane region" description="Helical" evidence="5">
    <location>
        <begin position="39"/>
        <end position="59"/>
    </location>
</feature>
<evidence type="ECO:0000259" key="6">
    <source>
        <dbReference type="Pfam" id="PF02656"/>
    </source>
</evidence>
<comment type="subcellular location">
    <subcellularLocation>
        <location evidence="1">Endomembrane system</location>
        <topology evidence="1">Multi-pass membrane protein</topology>
    </subcellularLocation>
</comment>
<evidence type="ECO:0000313" key="7">
    <source>
        <dbReference type="EMBL" id="MBW0134625.1"/>
    </source>
</evidence>
<evidence type="ECO:0000256" key="3">
    <source>
        <dbReference type="ARBA" id="ARBA00022989"/>
    </source>
</evidence>